<name>X1AR88_9ZZZZ</name>
<sequence length="40" mass="4423">MQKKISAGIVYYKNKKAGLLIKTKEGRGNIRKFAGKAEIA</sequence>
<protein>
    <submittedName>
        <fullName evidence="1">Uncharacterized protein</fullName>
    </submittedName>
</protein>
<accession>X1AR88</accession>
<reference evidence="1" key="1">
    <citation type="journal article" date="2014" name="Front. Microbiol.">
        <title>High frequency of phylogenetically diverse reductive dehalogenase-homologous genes in deep subseafloor sedimentary metagenomes.</title>
        <authorList>
            <person name="Kawai M."/>
            <person name="Futagami T."/>
            <person name="Toyoda A."/>
            <person name="Takaki Y."/>
            <person name="Nishi S."/>
            <person name="Hori S."/>
            <person name="Arai W."/>
            <person name="Tsubouchi T."/>
            <person name="Morono Y."/>
            <person name="Uchiyama I."/>
            <person name="Ito T."/>
            <person name="Fujiyama A."/>
            <person name="Inagaki F."/>
            <person name="Takami H."/>
        </authorList>
    </citation>
    <scope>NUCLEOTIDE SEQUENCE</scope>
    <source>
        <strain evidence="1">Expedition CK06-06</strain>
    </source>
</reference>
<evidence type="ECO:0000313" key="1">
    <source>
        <dbReference type="EMBL" id="GAG74843.1"/>
    </source>
</evidence>
<proteinExistence type="predicted"/>
<comment type="caution">
    <text evidence="1">The sequence shown here is derived from an EMBL/GenBank/DDBJ whole genome shotgun (WGS) entry which is preliminary data.</text>
</comment>
<dbReference type="AlphaFoldDB" id="X1AR88"/>
<organism evidence="1">
    <name type="scientific">marine sediment metagenome</name>
    <dbReference type="NCBI Taxonomy" id="412755"/>
    <lineage>
        <taxon>unclassified sequences</taxon>
        <taxon>metagenomes</taxon>
        <taxon>ecological metagenomes</taxon>
    </lineage>
</organism>
<dbReference type="EMBL" id="BART01018372">
    <property type="protein sequence ID" value="GAG74843.1"/>
    <property type="molecule type" value="Genomic_DNA"/>
</dbReference>
<gene>
    <name evidence="1" type="ORF">S01H4_34692</name>
</gene>